<proteinExistence type="inferred from homology"/>
<dbReference type="EMBL" id="PFNX01000042">
    <property type="protein sequence ID" value="PIZ59462.1"/>
    <property type="molecule type" value="Genomic_DNA"/>
</dbReference>
<dbReference type="GO" id="GO:0030170">
    <property type="term" value="F:pyridoxal phosphate binding"/>
    <property type="evidence" value="ECO:0007669"/>
    <property type="project" value="TreeGrafter"/>
</dbReference>
<name>A0A2M7TTC4_9BACT</name>
<gene>
    <name evidence="2" type="ORF">COY20_01905</name>
</gene>
<dbReference type="PANTHER" id="PTHR30244:SF34">
    <property type="entry name" value="DTDP-4-AMINO-4,6-DIDEOXYGALACTOSE TRANSAMINASE"/>
    <property type="match status" value="1"/>
</dbReference>
<dbReference type="InterPro" id="IPR015424">
    <property type="entry name" value="PyrdxlP-dep_Trfase"/>
</dbReference>
<sequence length="330" mass="37493">MAKTDLKYKKQNLLAGFFGKKYGEFLYSGTLAVETALISAEIKPGDYVLIPNNVCYRILLSLARLNAIPIIITPKNGYVLTEFEIMKALEQFPVKAIILVHNLGLPVDVSAIKNICGGRVEIIEDAAQAWDIKCKGNSIGKSSDYVITSFGISKPLSLGVGGAIFSNNEKFRHLIDNYNNNSRVSDRLLLPYALPASVKFDVNKLINIANNNVFHQRSIANVLIKELKNMGLNFWELCDGDNPTWHRFPVWTDSRELFNNLITQADRCYIRYELPHKITLDGTPMAISLNSIHMDYSEKKYYHILIKTRQNLLVNIRRWTKIIKSKNLKK</sequence>
<dbReference type="InterPro" id="IPR000653">
    <property type="entry name" value="DegT/StrS_aminotransferase"/>
</dbReference>
<comment type="caution">
    <text evidence="2">The sequence shown here is derived from an EMBL/GenBank/DDBJ whole genome shotgun (WGS) entry which is preliminary data.</text>
</comment>
<dbReference type="Pfam" id="PF01041">
    <property type="entry name" value="DegT_DnrJ_EryC1"/>
    <property type="match status" value="1"/>
</dbReference>
<dbReference type="SUPFAM" id="SSF53383">
    <property type="entry name" value="PLP-dependent transferases"/>
    <property type="match status" value="1"/>
</dbReference>
<evidence type="ECO:0000256" key="1">
    <source>
        <dbReference type="RuleBase" id="RU004508"/>
    </source>
</evidence>
<accession>A0A2M7TTC4</accession>
<dbReference type="Proteomes" id="UP000229336">
    <property type="component" value="Unassembled WGS sequence"/>
</dbReference>
<evidence type="ECO:0000313" key="3">
    <source>
        <dbReference type="Proteomes" id="UP000229336"/>
    </source>
</evidence>
<dbReference type="GO" id="GO:0000271">
    <property type="term" value="P:polysaccharide biosynthetic process"/>
    <property type="evidence" value="ECO:0007669"/>
    <property type="project" value="TreeGrafter"/>
</dbReference>
<dbReference type="AlphaFoldDB" id="A0A2M7TTC4"/>
<keyword evidence="1" id="KW-0663">Pyridoxal phosphate</keyword>
<protein>
    <recommendedName>
        <fullName evidence="4">DegT/DnrJ/EryC1/StrS aminotransferase family protein</fullName>
    </recommendedName>
</protein>
<reference evidence="3" key="1">
    <citation type="submission" date="2017-09" db="EMBL/GenBank/DDBJ databases">
        <title>Depth-based differentiation of microbial function through sediment-hosted aquifers and enrichment of novel symbionts in the deep terrestrial subsurface.</title>
        <authorList>
            <person name="Probst A.J."/>
            <person name="Ladd B."/>
            <person name="Jarett J.K."/>
            <person name="Geller-Mcgrath D.E."/>
            <person name="Sieber C.M.K."/>
            <person name="Emerson J.B."/>
            <person name="Anantharaman K."/>
            <person name="Thomas B.C."/>
            <person name="Malmstrom R."/>
            <person name="Stieglmeier M."/>
            <person name="Klingl A."/>
            <person name="Woyke T."/>
            <person name="Ryan C.M."/>
            <person name="Banfield J.F."/>
        </authorList>
    </citation>
    <scope>NUCLEOTIDE SEQUENCE [LARGE SCALE GENOMIC DNA]</scope>
</reference>
<evidence type="ECO:0008006" key="4">
    <source>
        <dbReference type="Google" id="ProtNLM"/>
    </source>
</evidence>
<dbReference type="Gene3D" id="3.40.640.10">
    <property type="entry name" value="Type I PLP-dependent aspartate aminotransferase-like (Major domain)"/>
    <property type="match status" value="1"/>
</dbReference>
<organism evidence="2 3">
    <name type="scientific">Candidatus Shapirobacteria bacterium CG_4_10_14_0_2_um_filter_40_12</name>
    <dbReference type="NCBI Taxonomy" id="1974871"/>
    <lineage>
        <taxon>Bacteria</taxon>
        <taxon>Candidatus Shapironibacteriota</taxon>
    </lineage>
</organism>
<dbReference type="PANTHER" id="PTHR30244">
    <property type="entry name" value="TRANSAMINASE"/>
    <property type="match status" value="1"/>
</dbReference>
<comment type="similarity">
    <text evidence="1">Belongs to the DegT/DnrJ/EryC1 family.</text>
</comment>
<evidence type="ECO:0000313" key="2">
    <source>
        <dbReference type="EMBL" id="PIZ59462.1"/>
    </source>
</evidence>
<dbReference type="GO" id="GO:0008483">
    <property type="term" value="F:transaminase activity"/>
    <property type="evidence" value="ECO:0007669"/>
    <property type="project" value="TreeGrafter"/>
</dbReference>
<dbReference type="InterPro" id="IPR015421">
    <property type="entry name" value="PyrdxlP-dep_Trfase_major"/>
</dbReference>